<dbReference type="InParanoid" id="H3CT32"/>
<reference evidence="8" key="2">
    <citation type="submission" date="2025-08" db="UniProtKB">
        <authorList>
            <consortium name="Ensembl"/>
        </authorList>
    </citation>
    <scope>IDENTIFICATION</scope>
</reference>
<dbReference type="STRING" id="99883.ENSTNIP00000011416"/>
<evidence type="ECO:0000313" key="8">
    <source>
        <dbReference type="Ensembl" id="ENSTNIP00000011416.1"/>
    </source>
</evidence>
<dbReference type="GO" id="GO:0005801">
    <property type="term" value="C:cis-Golgi network"/>
    <property type="evidence" value="ECO:0007669"/>
    <property type="project" value="TreeGrafter"/>
</dbReference>
<dbReference type="GO" id="GO:0005874">
    <property type="term" value="C:microtubule"/>
    <property type="evidence" value="ECO:0007669"/>
    <property type="project" value="UniProtKB-KW"/>
</dbReference>
<evidence type="ECO:0000256" key="2">
    <source>
        <dbReference type="ARBA" id="ARBA00005728"/>
    </source>
</evidence>
<dbReference type="PANTHER" id="PTHR14759">
    <property type="entry name" value="STOP PROTEIN"/>
    <property type="match status" value="1"/>
</dbReference>
<sequence length="377" mass="42713">DHKQQQTLGMVAMAMAWPCISRACCMARFWNQLDKADIAVPLVFTYADASEMQHVQPQPSSQARVAIETQPSRAESRTRTVARAPRRCVSEERVCSSVMREDFKRWNVRPEPSCKPKNEYHEPEAPFYSETQYQKDFKPWPIPKRYDHPWIQKAPRLDNRGPDRPRQPKRAAAPTAADGDVEKSAIADKVQEKDLLQGHERKKGSRREAEARRAVEGEGRGRRSTDALNRQIKEEITGGSSYRAEYKAYADVKPTRMIRAKSQYLPPEEKTRLETSYSATFRAQAPAQPADNKALDRRRVRSLYADPSKQVDRYSLPRSKAKQPGAAASGQGTPLKKAKDKQGGAHRGSRKMAAEKQPVGNKEKSKEMNNKLAEAKE</sequence>
<comment type="similarity">
    <text evidence="2">Belongs to the STOP family.</text>
</comment>
<keyword evidence="9" id="KW-1185">Reference proteome</keyword>
<feature type="compositionally biased region" description="Basic and acidic residues" evidence="7">
    <location>
        <begin position="206"/>
        <end position="236"/>
    </location>
</feature>
<feature type="region of interest" description="Disordered" evidence="7">
    <location>
        <begin position="144"/>
        <end position="239"/>
    </location>
</feature>
<keyword evidence="6" id="KW-0206">Cytoskeleton</keyword>
<feature type="compositionally biased region" description="Basic and acidic residues" evidence="7">
    <location>
        <begin position="180"/>
        <end position="199"/>
    </location>
</feature>
<dbReference type="HOGENOM" id="CLU_018049_0_0_1"/>
<dbReference type="GeneTree" id="ENSGT00530000063947"/>
<dbReference type="GO" id="GO:0030705">
    <property type="term" value="P:cytoskeleton-dependent intracellular transport"/>
    <property type="evidence" value="ECO:0007669"/>
    <property type="project" value="TreeGrafter"/>
</dbReference>
<evidence type="ECO:0000256" key="3">
    <source>
        <dbReference type="ARBA" id="ARBA00022448"/>
    </source>
</evidence>
<evidence type="ECO:0000256" key="5">
    <source>
        <dbReference type="ARBA" id="ARBA00022701"/>
    </source>
</evidence>
<organism evidence="8 9">
    <name type="scientific">Tetraodon nigroviridis</name>
    <name type="common">Spotted green pufferfish</name>
    <name type="synonym">Chelonodon nigroviridis</name>
    <dbReference type="NCBI Taxonomy" id="99883"/>
    <lineage>
        <taxon>Eukaryota</taxon>
        <taxon>Metazoa</taxon>
        <taxon>Chordata</taxon>
        <taxon>Craniata</taxon>
        <taxon>Vertebrata</taxon>
        <taxon>Euteleostomi</taxon>
        <taxon>Actinopterygii</taxon>
        <taxon>Neopterygii</taxon>
        <taxon>Teleostei</taxon>
        <taxon>Neoteleostei</taxon>
        <taxon>Acanthomorphata</taxon>
        <taxon>Eupercaria</taxon>
        <taxon>Tetraodontiformes</taxon>
        <taxon>Tetradontoidea</taxon>
        <taxon>Tetraodontidae</taxon>
        <taxon>Tetraodon</taxon>
    </lineage>
</organism>
<evidence type="ECO:0000313" key="9">
    <source>
        <dbReference type="Proteomes" id="UP000007303"/>
    </source>
</evidence>
<dbReference type="OMA" id="YSEPYME"/>
<dbReference type="Ensembl" id="ENSTNIT00000011598.1">
    <property type="protein sequence ID" value="ENSTNIP00000011416.1"/>
    <property type="gene ID" value="ENSTNIG00000008576.1"/>
</dbReference>
<feature type="compositionally biased region" description="Basic and acidic residues" evidence="7">
    <location>
        <begin position="144"/>
        <end position="166"/>
    </location>
</feature>
<evidence type="ECO:0000256" key="4">
    <source>
        <dbReference type="ARBA" id="ARBA00022490"/>
    </source>
</evidence>
<evidence type="ECO:0000256" key="6">
    <source>
        <dbReference type="ARBA" id="ARBA00023212"/>
    </source>
</evidence>
<keyword evidence="4" id="KW-0963">Cytoplasm</keyword>
<feature type="region of interest" description="Disordered" evidence="7">
    <location>
        <begin position="260"/>
        <end position="377"/>
    </location>
</feature>
<reference evidence="9" key="1">
    <citation type="journal article" date="2004" name="Nature">
        <title>Genome duplication in the teleost fish Tetraodon nigroviridis reveals the early vertebrate proto-karyotype.</title>
        <authorList>
            <person name="Jaillon O."/>
            <person name="Aury J.-M."/>
            <person name="Brunet F."/>
            <person name="Petit J.-L."/>
            <person name="Stange-Thomann N."/>
            <person name="Mauceli E."/>
            <person name="Bouneau L."/>
            <person name="Fischer C."/>
            <person name="Ozouf-Costaz C."/>
            <person name="Bernot A."/>
            <person name="Nicaud S."/>
            <person name="Jaffe D."/>
            <person name="Fisher S."/>
            <person name="Lutfalla G."/>
            <person name="Dossat C."/>
            <person name="Segurens B."/>
            <person name="Dasilva C."/>
            <person name="Salanoubat M."/>
            <person name="Levy M."/>
            <person name="Boudet N."/>
            <person name="Castellano S."/>
            <person name="Anthouard V."/>
            <person name="Jubin C."/>
            <person name="Castelli V."/>
            <person name="Katinka M."/>
            <person name="Vacherie B."/>
            <person name="Biemont C."/>
            <person name="Skalli Z."/>
            <person name="Cattolico L."/>
            <person name="Poulain J."/>
            <person name="De Berardinis V."/>
            <person name="Cruaud C."/>
            <person name="Duprat S."/>
            <person name="Brottier P."/>
            <person name="Coutanceau J.-P."/>
            <person name="Gouzy J."/>
            <person name="Parra G."/>
            <person name="Lardier G."/>
            <person name="Chapple C."/>
            <person name="McKernan K.J."/>
            <person name="McEwan P."/>
            <person name="Bosak S."/>
            <person name="Kellis M."/>
            <person name="Volff J.-N."/>
            <person name="Guigo R."/>
            <person name="Zody M.C."/>
            <person name="Mesirov J."/>
            <person name="Lindblad-Toh K."/>
            <person name="Birren B."/>
            <person name="Nusbaum C."/>
            <person name="Kahn D."/>
            <person name="Robinson-Rechavi M."/>
            <person name="Laudet V."/>
            <person name="Schachter V."/>
            <person name="Quetier F."/>
            <person name="Saurin W."/>
            <person name="Scarpelli C."/>
            <person name="Wincker P."/>
            <person name="Lander E.S."/>
            <person name="Weissenbach J."/>
            <person name="Roest Crollius H."/>
        </authorList>
    </citation>
    <scope>NUCLEOTIDE SEQUENCE [LARGE SCALE GENOMIC DNA]</scope>
</reference>
<protein>
    <submittedName>
        <fullName evidence="8">Microtubule-associated protein 6a</fullName>
    </submittedName>
</protein>
<dbReference type="AlphaFoldDB" id="H3CT32"/>
<dbReference type="GO" id="GO:0005798">
    <property type="term" value="C:Golgi-associated vesicle"/>
    <property type="evidence" value="ECO:0007669"/>
    <property type="project" value="TreeGrafter"/>
</dbReference>
<dbReference type="Proteomes" id="UP000007303">
    <property type="component" value="Unassembled WGS sequence"/>
</dbReference>
<dbReference type="PANTHER" id="PTHR14759:SF29">
    <property type="entry name" value="MICROTUBULE-ASSOCIATED PROTEIN 6"/>
    <property type="match status" value="1"/>
</dbReference>
<dbReference type="GO" id="GO:0000226">
    <property type="term" value="P:microtubule cytoskeleton organization"/>
    <property type="evidence" value="ECO:0007669"/>
    <property type="project" value="InterPro"/>
</dbReference>
<dbReference type="FunCoup" id="H3CT32">
    <property type="interactions" value="353"/>
</dbReference>
<proteinExistence type="inferred from homology"/>
<dbReference type="GO" id="GO:0008017">
    <property type="term" value="F:microtubule binding"/>
    <property type="evidence" value="ECO:0007669"/>
    <property type="project" value="InterPro"/>
</dbReference>
<accession>H3CT32</accession>
<dbReference type="GO" id="GO:0070507">
    <property type="term" value="P:regulation of microtubule cytoskeleton organization"/>
    <property type="evidence" value="ECO:0007669"/>
    <property type="project" value="TreeGrafter"/>
</dbReference>
<comment type="subcellular location">
    <subcellularLocation>
        <location evidence="1">Cytoplasm</location>
        <location evidence="1">Cytoskeleton</location>
    </subcellularLocation>
</comment>
<feature type="compositionally biased region" description="Basic and acidic residues" evidence="7">
    <location>
        <begin position="361"/>
        <end position="377"/>
    </location>
</feature>
<evidence type="ECO:0000256" key="1">
    <source>
        <dbReference type="ARBA" id="ARBA00004245"/>
    </source>
</evidence>
<name>H3CT32_TETNG</name>
<dbReference type="InterPro" id="IPR007882">
    <property type="entry name" value="MAP6"/>
</dbReference>
<evidence type="ECO:0000256" key="7">
    <source>
        <dbReference type="SAM" id="MobiDB-lite"/>
    </source>
</evidence>
<dbReference type="GO" id="GO:0005516">
    <property type="term" value="F:calmodulin binding"/>
    <property type="evidence" value="ECO:0007669"/>
    <property type="project" value="InterPro"/>
</dbReference>
<reference evidence="8" key="3">
    <citation type="submission" date="2025-09" db="UniProtKB">
        <authorList>
            <consortium name="Ensembl"/>
        </authorList>
    </citation>
    <scope>IDENTIFICATION</scope>
</reference>
<keyword evidence="5" id="KW-0493">Microtubule</keyword>
<keyword evidence="3" id="KW-0813">Transport</keyword>